<gene>
    <name evidence="3" type="ORF">QWZ18_27225</name>
</gene>
<protein>
    <submittedName>
        <fullName evidence="3">Toprim domain-containing protein</fullName>
    </submittedName>
</protein>
<dbReference type="InterPro" id="IPR006171">
    <property type="entry name" value="TOPRIM_dom"/>
</dbReference>
<accession>A0ABT8AXJ4</accession>
<dbReference type="Proteomes" id="UP001244297">
    <property type="component" value="Unassembled WGS sequence"/>
</dbReference>
<dbReference type="RefSeq" id="WP_238291126.1">
    <property type="nucleotide sequence ID" value="NZ_BPQS01000032.1"/>
</dbReference>
<dbReference type="Pfam" id="PF13362">
    <property type="entry name" value="Toprim_3"/>
    <property type="match status" value="1"/>
</dbReference>
<keyword evidence="4" id="KW-1185">Reference proteome</keyword>
<sequence length="311" mass="33798">MLTLKQFASALCGKIVSGGVSFAPEGHGRRDASGRLFTDPTARNGYRIACLSPKDDPLRVRDYVDARCGLPLWEPGGGGWHGIGRIDPQEVARRDRAREKLGLAQKAEDRIKTERADHIWQEAEPDPRGTLVTRYLEEHRRLDLPRDVCGHAVRFHPAGPWEGSRAPMMLCALRDIHTNEVVGLHRTCLDPATAAKVGRKMLGRAKNTAIKLTHDFEVAAGLHIAEGIESALAGMAIGFAPMWAMGSVGGIAAFPVLSGIECLTICAETGDASAAAVERVGARWDEAGRELRVCRPRYGSDLNDAIREVRG</sequence>
<feature type="domain" description="DUF7146" evidence="2">
    <location>
        <begin position="112"/>
        <end position="211"/>
    </location>
</feature>
<comment type="caution">
    <text evidence="3">The sequence shown here is derived from an EMBL/GenBank/DDBJ whole genome shotgun (WGS) entry which is preliminary data.</text>
</comment>
<dbReference type="EMBL" id="JAUFPT010000097">
    <property type="protein sequence ID" value="MDN3574285.1"/>
    <property type="molecule type" value="Genomic_DNA"/>
</dbReference>
<evidence type="ECO:0000313" key="4">
    <source>
        <dbReference type="Proteomes" id="UP001244297"/>
    </source>
</evidence>
<dbReference type="InterPro" id="IPR055570">
    <property type="entry name" value="DUF7146"/>
</dbReference>
<reference evidence="4" key="1">
    <citation type="journal article" date="2019" name="Int. J. Syst. Evol. Microbiol.">
        <title>The Global Catalogue of Microorganisms (GCM) 10K type strain sequencing project: providing services to taxonomists for standard genome sequencing and annotation.</title>
        <authorList>
            <consortium name="The Broad Institute Genomics Platform"/>
            <consortium name="The Broad Institute Genome Sequencing Center for Infectious Disease"/>
            <person name="Wu L."/>
            <person name="Ma J."/>
        </authorList>
    </citation>
    <scope>NUCLEOTIDE SEQUENCE [LARGE SCALE GENOMIC DNA]</scope>
    <source>
        <strain evidence="4">CECT 7806</strain>
    </source>
</reference>
<feature type="domain" description="Toprim" evidence="1">
    <location>
        <begin position="223"/>
        <end position="308"/>
    </location>
</feature>
<evidence type="ECO:0000259" key="2">
    <source>
        <dbReference type="Pfam" id="PF23639"/>
    </source>
</evidence>
<organism evidence="3 4">
    <name type="scientific">Methylobacterium longum</name>
    <dbReference type="NCBI Taxonomy" id="767694"/>
    <lineage>
        <taxon>Bacteria</taxon>
        <taxon>Pseudomonadati</taxon>
        <taxon>Pseudomonadota</taxon>
        <taxon>Alphaproteobacteria</taxon>
        <taxon>Hyphomicrobiales</taxon>
        <taxon>Methylobacteriaceae</taxon>
        <taxon>Methylobacterium</taxon>
    </lineage>
</organism>
<dbReference type="Pfam" id="PF23639">
    <property type="entry name" value="DUF7146"/>
    <property type="match status" value="1"/>
</dbReference>
<evidence type="ECO:0000313" key="3">
    <source>
        <dbReference type="EMBL" id="MDN3574285.1"/>
    </source>
</evidence>
<name>A0ABT8AXJ4_9HYPH</name>
<evidence type="ECO:0000259" key="1">
    <source>
        <dbReference type="Pfam" id="PF13362"/>
    </source>
</evidence>
<proteinExistence type="predicted"/>